<dbReference type="GO" id="GO:0003723">
    <property type="term" value="F:RNA binding"/>
    <property type="evidence" value="ECO:0007669"/>
    <property type="project" value="InterPro"/>
</dbReference>
<evidence type="ECO:0000313" key="3">
    <source>
        <dbReference type="Proteomes" id="UP000829196"/>
    </source>
</evidence>
<comment type="caution">
    <text evidence="2">The sequence shown here is derived from an EMBL/GenBank/DDBJ whole genome shotgun (WGS) entry which is preliminary data.</text>
</comment>
<feature type="region of interest" description="Disordered" evidence="1">
    <location>
        <begin position="632"/>
        <end position="653"/>
    </location>
</feature>
<dbReference type="EMBL" id="JAGYWB010000006">
    <property type="protein sequence ID" value="KAI0518841.1"/>
    <property type="molecule type" value="Genomic_DNA"/>
</dbReference>
<dbReference type="InterPro" id="IPR046960">
    <property type="entry name" value="PPR_At4g14850-like_plant"/>
</dbReference>
<dbReference type="AlphaFoldDB" id="A0A8T3BT68"/>
<evidence type="ECO:0000256" key="1">
    <source>
        <dbReference type="SAM" id="MobiDB-lite"/>
    </source>
</evidence>
<feature type="region of interest" description="Disordered" evidence="1">
    <location>
        <begin position="254"/>
        <end position="277"/>
    </location>
</feature>
<dbReference type="PANTHER" id="PTHR47926:SF379">
    <property type="entry name" value="TETRATRICOPEPTIDE-LIKE HELICAL DOMAIN SUPERFAMILY"/>
    <property type="match status" value="1"/>
</dbReference>
<dbReference type="PANTHER" id="PTHR47926">
    <property type="entry name" value="PENTATRICOPEPTIDE REPEAT-CONTAINING PROTEIN"/>
    <property type="match status" value="1"/>
</dbReference>
<feature type="compositionally biased region" description="Basic and acidic residues" evidence="1">
    <location>
        <begin position="381"/>
        <end position="394"/>
    </location>
</feature>
<name>A0A8T3BT68_DENNO</name>
<keyword evidence="3" id="KW-1185">Reference proteome</keyword>
<dbReference type="Gene3D" id="1.25.40.10">
    <property type="entry name" value="Tetratricopeptide repeat domain"/>
    <property type="match status" value="1"/>
</dbReference>
<accession>A0A8T3BT68</accession>
<dbReference type="OrthoDB" id="4062651at2759"/>
<reference evidence="2" key="1">
    <citation type="journal article" date="2022" name="Front. Genet.">
        <title>Chromosome-Scale Assembly of the Dendrobium nobile Genome Provides Insights Into the Molecular Mechanism of the Biosynthesis of the Medicinal Active Ingredient of Dendrobium.</title>
        <authorList>
            <person name="Xu Q."/>
            <person name="Niu S.-C."/>
            <person name="Li K.-L."/>
            <person name="Zheng P.-J."/>
            <person name="Zhang X.-J."/>
            <person name="Jia Y."/>
            <person name="Liu Y."/>
            <person name="Niu Y.-X."/>
            <person name="Yu L.-H."/>
            <person name="Chen D.-F."/>
            <person name="Zhang G.-Q."/>
        </authorList>
    </citation>
    <scope>NUCLEOTIDE SEQUENCE</scope>
    <source>
        <tissue evidence="2">Leaf</tissue>
    </source>
</reference>
<dbReference type="SUPFAM" id="SSF56112">
    <property type="entry name" value="Protein kinase-like (PK-like)"/>
    <property type="match status" value="1"/>
</dbReference>
<gene>
    <name evidence="2" type="ORF">KFK09_006277</name>
</gene>
<dbReference type="Gene3D" id="3.30.200.20">
    <property type="entry name" value="Phosphorylase Kinase, domain 1"/>
    <property type="match status" value="1"/>
</dbReference>
<feature type="region of interest" description="Disordered" evidence="1">
    <location>
        <begin position="378"/>
        <end position="403"/>
    </location>
</feature>
<sequence length="887" mass="98596">MYCRRSTVDDVRSCRTRAVDEDRRRIRWAVDEDRHRRRWAFDDNRRRRRREIDDYPPLELPLQWRDPPPEYPSLFHSASRKGIRKQPVVVDDYPPLKLPLRWRDPPPEYPPLELPLKWRDPPPLQRQIRDSRRFQHSNRAPPPPVDLAIPATAAVLAMPAAADQIPVDPDLSRPVRARTDSVCTPYLHESDVSAATIFDSVSRSDSVESFHRSGCVENLDTILLQVNGLTKELPSELDQLQSLKPMDLPKIPAHSAAETTSPLASGDTIPAPLSHTPLDWQPTENLLAYRDVDPGIELDLAACSDADLIPASHRQQRVDLYQWPPDISNESDLIHQPPAVIQSVEILRQEASPSHPAMPSPAPLHAVFQPHISTGVRHPTAFKDSDSVGSRAEEDSNSDAQHSDMFVPEAETSSDIHVVSAQAEVIFLGQLRHPHLGKLIGYCCEDEERILVYEFMPQLSKVLEPSPLPPVIDAICSFLPMTSPFGSAGSSIMVGDGEVVPSARATPPSASVENKSLSRRVVREEIKDLVSRPAICKGNPDSSSVNINNSVFYWDPLASGNDNTGLSLCFSQAGRCNANIMTRSIPANAIANLAMSAKGARTYAPQLPLGSNMNSQGMRGGGFVDIRTSAEHGSEANCTANPPDQLPSSSTSSFGKFATSRDVEIPCLNGAERVDPTSCSRNARRNVATVFGQLVIDDFSADFVEGDRFTVQILHLLESIIQEQHPELFKTCESASLSRNDILARGMKEAVKQCIEVFELMEKEKLEPKEITLVFTLCGYSIAGLADRGLNLMKSNYGIEYWPKNYGYMVDLYGKAGRLNIVRNPIREDAYQSIGDYKAIDILVMSFEDFQENIENKVFDPGIVFHLTSLLSNEPRTESSFFYARGE</sequence>
<evidence type="ECO:0000313" key="2">
    <source>
        <dbReference type="EMBL" id="KAI0518841.1"/>
    </source>
</evidence>
<dbReference type="GO" id="GO:0009451">
    <property type="term" value="P:RNA modification"/>
    <property type="evidence" value="ECO:0007669"/>
    <property type="project" value="InterPro"/>
</dbReference>
<proteinExistence type="predicted"/>
<organism evidence="2 3">
    <name type="scientific">Dendrobium nobile</name>
    <name type="common">Orchid</name>
    <dbReference type="NCBI Taxonomy" id="94219"/>
    <lineage>
        <taxon>Eukaryota</taxon>
        <taxon>Viridiplantae</taxon>
        <taxon>Streptophyta</taxon>
        <taxon>Embryophyta</taxon>
        <taxon>Tracheophyta</taxon>
        <taxon>Spermatophyta</taxon>
        <taxon>Magnoliopsida</taxon>
        <taxon>Liliopsida</taxon>
        <taxon>Asparagales</taxon>
        <taxon>Orchidaceae</taxon>
        <taxon>Epidendroideae</taxon>
        <taxon>Malaxideae</taxon>
        <taxon>Dendrobiinae</taxon>
        <taxon>Dendrobium</taxon>
    </lineage>
</organism>
<protein>
    <submittedName>
        <fullName evidence="2">Uncharacterized protein</fullName>
    </submittedName>
</protein>
<dbReference type="Proteomes" id="UP000829196">
    <property type="component" value="Unassembled WGS sequence"/>
</dbReference>
<feature type="compositionally biased region" description="Polar residues" evidence="1">
    <location>
        <begin position="636"/>
        <end position="653"/>
    </location>
</feature>
<dbReference type="InterPro" id="IPR011990">
    <property type="entry name" value="TPR-like_helical_dom_sf"/>
</dbReference>
<dbReference type="InterPro" id="IPR011009">
    <property type="entry name" value="Kinase-like_dom_sf"/>
</dbReference>